<protein>
    <submittedName>
        <fullName evidence="1">Uncharacterized protein</fullName>
    </submittedName>
</protein>
<keyword evidence="2" id="KW-1185">Reference proteome</keyword>
<evidence type="ECO:0000313" key="1">
    <source>
        <dbReference type="EMBL" id="MCR8874530.1"/>
    </source>
</evidence>
<proteinExistence type="predicted"/>
<organism evidence="1 2">
    <name type="scientific">Phocaeicola barnesiae</name>
    <dbReference type="NCBI Taxonomy" id="376804"/>
    <lineage>
        <taxon>Bacteria</taxon>
        <taxon>Pseudomonadati</taxon>
        <taxon>Bacteroidota</taxon>
        <taxon>Bacteroidia</taxon>
        <taxon>Bacteroidales</taxon>
        <taxon>Bacteroidaceae</taxon>
        <taxon>Phocaeicola</taxon>
    </lineage>
</organism>
<gene>
    <name evidence="1" type="ORF">NW209_10970</name>
</gene>
<reference evidence="1 2" key="1">
    <citation type="submission" date="2022-08" db="EMBL/GenBank/DDBJ databases">
        <authorList>
            <person name="Zeman M."/>
            <person name="Kubasova T."/>
        </authorList>
    </citation>
    <scope>NUCLEOTIDE SEQUENCE [LARGE SCALE GENOMIC DNA]</scope>
    <source>
        <strain evidence="1 2">ET62</strain>
    </source>
</reference>
<dbReference type="Proteomes" id="UP001204579">
    <property type="component" value="Unassembled WGS sequence"/>
</dbReference>
<dbReference type="EMBL" id="JANRHJ010000012">
    <property type="protein sequence ID" value="MCR8874530.1"/>
    <property type="molecule type" value="Genomic_DNA"/>
</dbReference>
<sequence>MAEKRSLLVDIYVPLHINTKGVSRFRHPLYGHSELKPTTKDDWGQVGSLFFYCVSTSNFTAPIEPKVHNLKNMADLEQAQFDIAKAIYIERIVNTDKKGKSLSEKEIAQEAISSAEIFMQEWDKVKSASNKTFPSSAFIANKGM</sequence>
<evidence type="ECO:0000313" key="2">
    <source>
        <dbReference type="Proteomes" id="UP001204579"/>
    </source>
</evidence>
<dbReference type="RefSeq" id="WP_021852857.1">
    <property type="nucleotide sequence ID" value="NZ_JANRHJ010000012.1"/>
</dbReference>
<dbReference type="AlphaFoldDB" id="A0AAW5NA93"/>
<accession>A0AAW5NA93</accession>
<comment type="caution">
    <text evidence="1">The sequence shown here is derived from an EMBL/GenBank/DDBJ whole genome shotgun (WGS) entry which is preliminary data.</text>
</comment>
<name>A0AAW5NA93_9BACT</name>